<dbReference type="KEGG" id="sind:105157621"/>
<dbReference type="SUPFAM" id="SSF53335">
    <property type="entry name" value="S-adenosyl-L-methionine-dependent methyltransferases"/>
    <property type="match status" value="1"/>
</dbReference>
<evidence type="ECO:0000313" key="3">
    <source>
        <dbReference type="RefSeq" id="XP_011072342.1"/>
    </source>
</evidence>
<dbReference type="InterPro" id="IPR029063">
    <property type="entry name" value="SAM-dependent_MTases_sf"/>
</dbReference>
<dbReference type="Gene3D" id="3.40.50.150">
    <property type="entry name" value="Vaccinia Virus protein VP39"/>
    <property type="match status" value="1"/>
</dbReference>
<dbReference type="InParanoid" id="A0A6I9SQG8"/>
<dbReference type="GO" id="GO:0005634">
    <property type="term" value="C:nucleus"/>
    <property type="evidence" value="ECO:0007669"/>
    <property type="project" value="TreeGrafter"/>
</dbReference>
<sequence length="345" mass="38872">MECGEENAPRHTAAPEISPSLQDGNDRGEELVMSEVHLGCPPNHSGPHISHFTISLPPRDERIGESCNSVKEKVCEVDGDGDLVLTRRRNPQKDSFVITIQHNITSSIPRVGLQVWRAELVLADFVLHMMHKSSSFDGIVALELGAGTGLVGMLLARVANTVFITDHGDEVLGNCVKNIHLNAGIFHHKASVYVRELDWNHQWPPSVVENSPSEQSYYWSVSEVEELHKASLLLAADVIYSDDLTDAFFRVLEAIMSNSPDKVLYLALEKRYNFTIDDLDVVANGYSHFRSYIKDGEEEDDLETERSCSFIGRLINLEEIPQYVQEYDRGNDVEIWQIRYARPKP</sequence>
<dbReference type="GO" id="GO:0008276">
    <property type="term" value="F:protein methyltransferase activity"/>
    <property type="evidence" value="ECO:0007669"/>
    <property type="project" value="InterPro"/>
</dbReference>
<reference evidence="3" key="1">
    <citation type="submission" date="2025-08" db="UniProtKB">
        <authorList>
            <consortium name="RefSeq"/>
        </authorList>
    </citation>
    <scope>IDENTIFICATION</scope>
</reference>
<accession>A0A6I9SQG8</accession>
<dbReference type="InterPro" id="IPR038899">
    <property type="entry name" value="METTL22"/>
</dbReference>
<dbReference type="PANTHER" id="PTHR23108">
    <property type="entry name" value="METHYLTRANSFERASE-RELATED"/>
    <property type="match status" value="1"/>
</dbReference>
<protein>
    <submittedName>
        <fullName evidence="3">Methyltransferase-like protein 22</fullName>
    </submittedName>
</protein>
<dbReference type="RefSeq" id="XP_011072342.1">
    <property type="nucleotide sequence ID" value="XM_011074040.2"/>
</dbReference>
<dbReference type="PANTHER" id="PTHR23108:SF0">
    <property type="entry name" value="METHYLTRANSFERASE-LIKE PROTEIN 22"/>
    <property type="match status" value="1"/>
</dbReference>
<dbReference type="Gramene" id="SIN_1010270.t">
    <property type="protein sequence ID" value="SIN_1010270.t"/>
    <property type="gene ID" value="SIN_1010270"/>
</dbReference>
<proteinExistence type="predicted"/>
<dbReference type="AlphaFoldDB" id="A0A6I9SQG8"/>
<dbReference type="FunCoup" id="A0A6I9SQG8">
    <property type="interactions" value="843"/>
</dbReference>
<feature type="region of interest" description="Disordered" evidence="1">
    <location>
        <begin position="1"/>
        <end position="26"/>
    </location>
</feature>
<gene>
    <name evidence="3" type="primary">LOC105157621</name>
</gene>
<dbReference type="OrthoDB" id="46564at2759"/>
<evidence type="ECO:0000256" key="1">
    <source>
        <dbReference type="SAM" id="MobiDB-lite"/>
    </source>
</evidence>
<keyword evidence="2" id="KW-1185">Reference proteome</keyword>
<evidence type="ECO:0000313" key="2">
    <source>
        <dbReference type="Proteomes" id="UP000504604"/>
    </source>
</evidence>
<name>A0A6I9SQG8_SESIN</name>
<dbReference type="GeneID" id="105157621"/>
<dbReference type="InterPro" id="IPR019410">
    <property type="entry name" value="Methyltransf_16"/>
</dbReference>
<organism evidence="2 3">
    <name type="scientific">Sesamum indicum</name>
    <name type="common">Oriental sesame</name>
    <name type="synonym">Sesamum orientale</name>
    <dbReference type="NCBI Taxonomy" id="4182"/>
    <lineage>
        <taxon>Eukaryota</taxon>
        <taxon>Viridiplantae</taxon>
        <taxon>Streptophyta</taxon>
        <taxon>Embryophyta</taxon>
        <taxon>Tracheophyta</taxon>
        <taxon>Spermatophyta</taxon>
        <taxon>Magnoliopsida</taxon>
        <taxon>eudicotyledons</taxon>
        <taxon>Gunneridae</taxon>
        <taxon>Pentapetalae</taxon>
        <taxon>asterids</taxon>
        <taxon>lamiids</taxon>
        <taxon>Lamiales</taxon>
        <taxon>Pedaliaceae</taxon>
        <taxon>Sesamum</taxon>
    </lineage>
</organism>
<dbReference type="Pfam" id="PF10294">
    <property type="entry name" value="Methyltransf_16"/>
    <property type="match status" value="1"/>
</dbReference>
<dbReference type="Proteomes" id="UP000504604">
    <property type="component" value="Linkage group LG3"/>
</dbReference>